<reference evidence="2" key="1">
    <citation type="journal article" date="2013" name="Nat. Genet.">
        <title>The duck genome and transcriptome provide insight into an avian influenza virus reservoir species.</title>
        <authorList>
            <person name="Huang Y."/>
            <person name="Li Y."/>
            <person name="Burt D.W."/>
            <person name="Chen H."/>
            <person name="Zhang Y."/>
            <person name="Qian W."/>
            <person name="Kim H."/>
            <person name="Gan S."/>
            <person name="Zhao Y."/>
            <person name="Li J."/>
            <person name="Yi K."/>
            <person name="Feng H."/>
            <person name="Zhu P."/>
            <person name="Li B."/>
            <person name="Liu Q."/>
            <person name="Fairley S."/>
            <person name="Magor K.E."/>
            <person name="Du Z."/>
            <person name="Hu X."/>
            <person name="Goodman L."/>
            <person name="Tafer H."/>
            <person name="Vignal A."/>
            <person name="Lee T."/>
            <person name="Kim K.W."/>
            <person name="Sheng Z."/>
            <person name="An Y."/>
            <person name="Searle S."/>
            <person name="Herrero J."/>
            <person name="Groenen M.A."/>
            <person name="Crooijmans R.P."/>
            <person name="Faraut T."/>
            <person name="Cai Q."/>
            <person name="Webster R.G."/>
            <person name="Aldridge J.R."/>
            <person name="Warren W.C."/>
            <person name="Bartschat S."/>
            <person name="Kehr S."/>
            <person name="Marz M."/>
            <person name="Stadler P.F."/>
            <person name="Smith J."/>
            <person name="Kraus R.H."/>
            <person name="Zhao Y."/>
            <person name="Ren L."/>
            <person name="Fei J."/>
            <person name="Morisson M."/>
            <person name="Kaiser P."/>
            <person name="Griffin D.K."/>
            <person name="Rao M."/>
            <person name="Pitel F."/>
            <person name="Wang J."/>
            <person name="Li N."/>
        </authorList>
    </citation>
    <scope>NUCLEOTIDE SEQUENCE [LARGE SCALE GENOMIC DNA]</scope>
</reference>
<evidence type="ECO:0000313" key="1">
    <source>
        <dbReference type="EMBL" id="EOB02305.1"/>
    </source>
</evidence>
<proteinExistence type="predicted"/>
<accession>R0LKU4</accession>
<keyword evidence="2" id="KW-1185">Reference proteome</keyword>
<name>R0LKU4_ANAPL</name>
<organism evidence="1 2">
    <name type="scientific">Anas platyrhynchos</name>
    <name type="common">Mallard</name>
    <name type="synonym">Anas boschas</name>
    <dbReference type="NCBI Taxonomy" id="8839"/>
    <lineage>
        <taxon>Eukaryota</taxon>
        <taxon>Metazoa</taxon>
        <taxon>Chordata</taxon>
        <taxon>Craniata</taxon>
        <taxon>Vertebrata</taxon>
        <taxon>Euteleostomi</taxon>
        <taxon>Archelosauria</taxon>
        <taxon>Archosauria</taxon>
        <taxon>Dinosauria</taxon>
        <taxon>Saurischia</taxon>
        <taxon>Theropoda</taxon>
        <taxon>Coelurosauria</taxon>
        <taxon>Aves</taxon>
        <taxon>Neognathae</taxon>
        <taxon>Galloanserae</taxon>
        <taxon>Anseriformes</taxon>
        <taxon>Anatidae</taxon>
        <taxon>Anatinae</taxon>
        <taxon>Anas</taxon>
    </lineage>
</organism>
<protein>
    <submittedName>
        <fullName evidence="1">Uncharacterized protein</fullName>
    </submittedName>
</protein>
<dbReference type="EMBL" id="KB742973">
    <property type="protein sequence ID" value="EOB02305.1"/>
    <property type="molecule type" value="Genomic_DNA"/>
</dbReference>
<dbReference type="Proteomes" id="UP000296049">
    <property type="component" value="Unassembled WGS sequence"/>
</dbReference>
<dbReference type="AlphaFoldDB" id="R0LKU4"/>
<evidence type="ECO:0000313" key="2">
    <source>
        <dbReference type="Proteomes" id="UP000296049"/>
    </source>
</evidence>
<gene>
    <name evidence="1" type="ORF">Anapl_14970</name>
</gene>
<dbReference type="PROSITE" id="PS51257">
    <property type="entry name" value="PROKAR_LIPOPROTEIN"/>
    <property type="match status" value="1"/>
</dbReference>
<sequence>MRKDLIHCVSGFSMSCLCCVFTNVDLQVNGSGVYCTSCSGTARGDGVLVLSEHPVNDSFELEFPARAERFHVPPNPNTASPPGDFGKEQDLEGEAGYLEKSAMGALEQLLGPVPSSAPRGAVRAAPTVSASLGSAVFAAPFAHQPAACFLLSECSWHALLAGFGGDNAVLFPAEKSRVAVGSYGQIMVCGMLGEPWQRAAARFLVAMRAGRGLYGHQSSET</sequence>